<evidence type="ECO:0000256" key="3">
    <source>
        <dbReference type="SAM" id="SignalP"/>
    </source>
</evidence>
<feature type="compositionally biased region" description="Basic residues" evidence="1">
    <location>
        <begin position="43"/>
        <end position="57"/>
    </location>
</feature>
<dbReference type="EMBL" id="LR787390">
    <property type="protein sequence ID" value="CAB3263252.1"/>
    <property type="molecule type" value="mRNA"/>
</dbReference>
<feature type="region of interest" description="Disordered" evidence="1">
    <location>
        <begin position="28"/>
        <end position="58"/>
    </location>
</feature>
<proteinExistence type="evidence at transcript level"/>
<gene>
    <name evidence="4" type="primary">LOC108949415</name>
</gene>
<keyword evidence="2" id="KW-0812">Transmembrane</keyword>
<evidence type="ECO:0000256" key="2">
    <source>
        <dbReference type="SAM" id="Phobius"/>
    </source>
</evidence>
<feature type="signal peptide" evidence="3">
    <location>
        <begin position="1"/>
        <end position="26"/>
    </location>
</feature>
<reference evidence="4" key="1">
    <citation type="submission" date="2020-04" db="EMBL/GenBank/DDBJ databases">
        <authorList>
            <person name="Neveu A P."/>
        </authorList>
    </citation>
    <scope>NUCLEOTIDE SEQUENCE</scope>
    <source>
        <tissue evidence="4">Whole embryo</tissue>
    </source>
</reference>
<feature type="transmembrane region" description="Helical" evidence="2">
    <location>
        <begin position="177"/>
        <end position="196"/>
    </location>
</feature>
<keyword evidence="2" id="KW-0472">Membrane</keyword>
<keyword evidence="3" id="KW-0732">Signal</keyword>
<evidence type="ECO:0000256" key="1">
    <source>
        <dbReference type="SAM" id="MobiDB-lite"/>
    </source>
</evidence>
<accession>A0A6F9DIK3</accession>
<feature type="compositionally biased region" description="Gly residues" evidence="1">
    <location>
        <begin position="28"/>
        <end position="42"/>
    </location>
</feature>
<sequence length="201" mass="22083">MARIGTLCVVLVCILLLGEHLQVALARGGRGGGSRGGGSRGRGGSRTKTTTRYKGGSKSRLPVRSTIVVASVLFLTRPRYRTYRTAPSYQSAYIYYDQSELDSSFKVNNNEFYTPFFLPTATDRVLDCLIVPKNISKPQCPTAFRKYVTNTTRFNFPSEFNATGPVRPKTDIALCCGTAALLPSIGALILTMFFVLRSMTE</sequence>
<evidence type="ECO:0000313" key="4">
    <source>
        <dbReference type="EMBL" id="CAB3263252.1"/>
    </source>
</evidence>
<name>A0A6F9DIK3_9ASCI</name>
<dbReference type="AlphaFoldDB" id="A0A6F9DIK3"/>
<feature type="chain" id="PRO_5026283111" evidence="3">
    <location>
        <begin position="27"/>
        <end position="201"/>
    </location>
</feature>
<protein>
    <submittedName>
        <fullName evidence="4">Uncharacterized protein LOC108949415</fullName>
    </submittedName>
</protein>
<organism evidence="4">
    <name type="scientific">Phallusia mammillata</name>
    <dbReference type="NCBI Taxonomy" id="59560"/>
    <lineage>
        <taxon>Eukaryota</taxon>
        <taxon>Metazoa</taxon>
        <taxon>Chordata</taxon>
        <taxon>Tunicata</taxon>
        <taxon>Ascidiacea</taxon>
        <taxon>Phlebobranchia</taxon>
        <taxon>Ascidiidae</taxon>
        <taxon>Phallusia</taxon>
    </lineage>
</organism>
<keyword evidence="2" id="KW-1133">Transmembrane helix</keyword>